<feature type="transmembrane region" description="Helical" evidence="1">
    <location>
        <begin position="161"/>
        <end position="181"/>
    </location>
</feature>
<accession>A0A4U7N7C2</accession>
<evidence type="ECO:0000313" key="3">
    <source>
        <dbReference type="EMBL" id="TKZ21543.1"/>
    </source>
</evidence>
<dbReference type="GO" id="GO:0016020">
    <property type="term" value="C:membrane"/>
    <property type="evidence" value="ECO:0007669"/>
    <property type="project" value="InterPro"/>
</dbReference>
<sequence>MELWILASFAAALFQSVRFMLQKHLFQGALSASGATFARFVYSAPLAVLCLGVYGGLTGHLPSFPNLTFWSYGFIGGAAQILGTVCTVTLLGRRNFAVGLTFIKTEVLLTVVIGFIVLGETLSTMGAVAILLGVAGLLVLSGPVERGHGPIWRRLLSPSAGLGLLAGGLFGVAGVCARAASLEVASDLAGVRALITLSAITTMQMTGMAIWMQIRDPQEIKRVFCAWRTALWIGLTSMAGTFCWFTAFTLQKAAYVKAVGQVEIVFGILATVLIFRETIRPREWLGIGLVSLSVLALVLWG</sequence>
<keyword evidence="4" id="KW-1185">Reference proteome</keyword>
<feature type="transmembrane region" description="Helical" evidence="1">
    <location>
        <begin position="193"/>
        <end position="214"/>
    </location>
</feature>
<evidence type="ECO:0000256" key="1">
    <source>
        <dbReference type="SAM" id="Phobius"/>
    </source>
</evidence>
<feature type="transmembrane region" description="Helical" evidence="1">
    <location>
        <begin position="111"/>
        <end position="140"/>
    </location>
</feature>
<dbReference type="Pfam" id="PF00892">
    <property type="entry name" value="EamA"/>
    <property type="match status" value="2"/>
</dbReference>
<feature type="transmembrane region" description="Helical" evidence="1">
    <location>
        <begin position="35"/>
        <end position="57"/>
    </location>
</feature>
<dbReference type="EMBL" id="SULI01000004">
    <property type="protein sequence ID" value="TKZ21543.1"/>
    <property type="molecule type" value="Genomic_DNA"/>
</dbReference>
<feature type="transmembrane region" description="Helical" evidence="1">
    <location>
        <begin position="69"/>
        <end position="91"/>
    </location>
</feature>
<feature type="domain" description="EamA" evidence="2">
    <location>
        <begin position="162"/>
        <end position="298"/>
    </location>
</feature>
<protein>
    <submittedName>
        <fullName evidence="3">DMT family transporter</fullName>
    </submittedName>
</protein>
<dbReference type="RefSeq" id="WP_138015484.1">
    <property type="nucleotide sequence ID" value="NZ_SULI01000004.1"/>
</dbReference>
<keyword evidence="1" id="KW-0812">Transmembrane</keyword>
<feature type="transmembrane region" description="Helical" evidence="1">
    <location>
        <begin position="284"/>
        <end position="300"/>
    </location>
</feature>
<evidence type="ECO:0000313" key="4">
    <source>
        <dbReference type="Proteomes" id="UP000306575"/>
    </source>
</evidence>
<comment type="caution">
    <text evidence="3">The sequence shown here is derived from an EMBL/GenBank/DDBJ whole genome shotgun (WGS) entry which is preliminary data.</text>
</comment>
<dbReference type="SUPFAM" id="SSF103481">
    <property type="entry name" value="Multidrug resistance efflux transporter EmrE"/>
    <property type="match status" value="2"/>
</dbReference>
<proteinExistence type="predicted"/>
<name>A0A4U7N7C2_9RHOB</name>
<keyword evidence="1" id="KW-1133">Transmembrane helix</keyword>
<feature type="transmembrane region" description="Helical" evidence="1">
    <location>
        <begin position="226"/>
        <end position="248"/>
    </location>
</feature>
<dbReference type="InterPro" id="IPR037185">
    <property type="entry name" value="EmrE-like"/>
</dbReference>
<keyword evidence="1" id="KW-0472">Membrane</keyword>
<feature type="domain" description="EamA" evidence="2">
    <location>
        <begin position="3"/>
        <end position="141"/>
    </location>
</feature>
<organism evidence="3 4">
    <name type="scientific">Shimia litoralis</name>
    <dbReference type="NCBI Taxonomy" id="420403"/>
    <lineage>
        <taxon>Bacteria</taxon>
        <taxon>Pseudomonadati</taxon>
        <taxon>Pseudomonadota</taxon>
        <taxon>Alphaproteobacteria</taxon>
        <taxon>Rhodobacterales</taxon>
        <taxon>Roseobacteraceae</taxon>
    </lineage>
</organism>
<gene>
    <name evidence="3" type="ORF">FAP39_05420</name>
</gene>
<dbReference type="OrthoDB" id="5243804at2"/>
<dbReference type="AlphaFoldDB" id="A0A4U7N7C2"/>
<feature type="transmembrane region" description="Helical" evidence="1">
    <location>
        <begin position="254"/>
        <end position="275"/>
    </location>
</feature>
<dbReference type="InterPro" id="IPR000620">
    <property type="entry name" value="EamA_dom"/>
</dbReference>
<dbReference type="Proteomes" id="UP000306575">
    <property type="component" value="Unassembled WGS sequence"/>
</dbReference>
<evidence type="ECO:0000259" key="2">
    <source>
        <dbReference type="Pfam" id="PF00892"/>
    </source>
</evidence>
<reference evidence="3 4" key="1">
    <citation type="submission" date="2019-04" db="EMBL/GenBank/DDBJ databases">
        <title>Genome sequence of Pelagicola litoralis CL-ES2.</title>
        <authorList>
            <person name="Cao J."/>
        </authorList>
    </citation>
    <scope>NUCLEOTIDE SEQUENCE [LARGE SCALE GENOMIC DNA]</scope>
    <source>
        <strain evidence="3 4">CL-ES2</strain>
    </source>
</reference>